<dbReference type="STRING" id="1346330.M472_05150"/>
<reference evidence="1 2" key="1">
    <citation type="journal article" date="2013" name="Genome Announc.">
        <title>The Draft Genome Sequence of Sphingomonas paucimobilis Strain HER1398 (Proteobacteria), Host to the Giant PAU Phage, Indicates That It Is a Member of the Genus Sphingobacterium (Bacteroidetes).</title>
        <authorList>
            <person name="White R.A.III."/>
            <person name="Suttle C.A."/>
        </authorList>
    </citation>
    <scope>NUCLEOTIDE SEQUENCE [LARGE SCALE GENOMIC DNA]</scope>
    <source>
        <strain evidence="1 2">HER1398</strain>
    </source>
</reference>
<dbReference type="InterPro" id="IPR014917">
    <property type="entry name" value="DUF1800"/>
</dbReference>
<name>U2H8V1_9SPHI</name>
<organism evidence="1 2">
    <name type="scientific">Sphingobacterium paucimobilis HER1398</name>
    <dbReference type="NCBI Taxonomy" id="1346330"/>
    <lineage>
        <taxon>Bacteria</taxon>
        <taxon>Pseudomonadati</taxon>
        <taxon>Bacteroidota</taxon>
        <taxon>Sphingobacteriia</taxon>
        <taxon>Sphingobacteriales</taxon>
        <taxon>Sphingobacteriaceae</taxon>
        <taxon>Sphingobacterium</taxon>
    </lineage>
</organism>
<dbReference type="RefSeq" id="WP_021071627.1">
    <property type="nucleotide sequence ID" value="NZ_ATDL01000018.1"/>
</dbReference>
<dbReference type="EMBL" id="ATDL01000018">
    <property type="protein sequence ID" value="ERJ58146.1"/>
    <property type="molecule type" value="Genomic_DNA"/>
</dbReference>
<dbReference type="PATRIC" id="fig|1346330.5.peg.3487"/>
<dbReference type="eggNOG" id="COG5267">
    <property type="taxonomic scope" value="Bacteria"/>
</dbReference>
<dbReference type="Pfam" id="PF08811">
    <property type="entry name" value="DUF1800"/>
    <property type="match status" value="1"/>
</dbReference>
<dbReference type="AlphaFoldDB" id="U2H8V1"/>
<proteinExistence type="predicted"/>
<evidence type="ECO:0000313" key="1">
    <source>
        <dbReference type="EMBL" id="ERJ58146.1"/>
    </source>
</evidence>
<dbReference type="OrthoDB" id="9772295at2"/>
<sequence>MEKNKNLHLLWRSGFGPDLSDIRDVDELTTQQLWKKIKDNASATLPVISPSSSFVRDNYDNTGRSELSKEQKEEWNRKIRQQSNKDIKELNNRWIQSMINNDNQLGEKMSFFWHNHFAIRQNNSLLQEDAFQTIRKHSVGNFADLLREVSKSGAMVLSLNNQQNRKRSPNENFAREIMELFTMGVGNYTEKDVKEAARAFTGWGVNQAGQFTFNAKVHDNGTKEILGRRGNFDGDDVIDIILQQPQTSIFIVTKIYSYFVNETIDTDKVAALAISFREDYNILRLLEVIFTSDWFYQPQNRSNRIKPPVELLVGLQRFSPIMAMEEALQYRIQRLLGQALFYPPSIAGWPSGKAWLDSNTLIVRLQLPQIIAGIATVQLQAKSDDDLNMGLSNSDDLIRLQKRGKVTANTAWDSWLSQTSETDITTTISLPNIDKQTLILLQTKSRGDKNNYAHNLMNLPEYQLC</sequence>
<evidence type="ECO:0000313" key="2">
    <source>
        <dbReference type="Proteomes" id="UP000016584"/>
    </source>
</evidence>
<gene>
    <name evidence="1" type="ORF">M472_05150</name>
</gene>
<accession>U2H8V1</accession>
<protein>
    <recommendedName>
        <fullName evidence="3">DUF1800 domain-containing protein</fullName>
    </recommendedName>
</protein>
<keyword evidence="2" id="KW-1185">Reference proteome</keyword>
<comment type="caution">
    <text evidence="1">The sequence shown here is derived from an EMBL/GenBank/DDBJ whole genome shotgun (WGS) entry which is preliminary data.</text>
</comment>
<evidence type="ECO:0008006" key="3">
    <source>
        <dbReference type="Google" id="ProtNLM"/>
    </source>
</evidence>
<dbReference type="Proteomes" id="UP000016584">
    <property type="component" value="Unassembled WGS sequence"/>
</dbReference>